<evidence type="ECO:0000256" key="1">
    <source>
        <dbReference type="SAM" id="MobiDB-lite"/>
    </source>
</evidence>
<gene>
    <name evidence="2" type="ORF">CQ12_41005</name>
</gene>
<sequence length="70" mass="8187">MIDQQLARLRTHRSNIQRYRNLLQTSLTELERKFVEQRLIEEQSNLESLATSLPDNFRGSKAGRSDSRLA</sequence>
<comment type="caution">
    <text evidence="2">The sequence shown here is derived from an EMBL/GenBank/DDBJ whole genome shotgun (WGS) entry which is preliminary data.</text>
</comment>
<dbReference type="AlphaFoldDB" id="A0A0R3LY50"/>
<proteinExistence type="predicted"/>
<dbReference type="EMBL" id="LLXZ01000031">
    <property type="protein sequence ID" value="KRR12841.1"/>
    <property type="molecule type" value="Genomic_DNA"/>
</dbReference>
<evidence type="ECO:0000313" key="3">
    <source>
        <dbReference type="Proteomes" id="UP000050863"/>
    </source>
</evidence>
<accession>A0A0R3LY50</accession>
<reference evidence="2 3" key="1">
    <citation type="submission" date="2014-03" db="EMBL/GenBank/DDBJ databases">
        <title>Bradyrhizobium valentinum sp. nov., isolated from effective nodules of Lupinus mariae-josephae, a lupine endemic of basic-lime soils in Eastern Spain.</title>
        <authorList>
            <person name="Duran D."/>
            <person name="Rey L."/>
            <person name="Navarro A."/>
            <person name="Busquets A."/>
            <person name="Imperial J."/>
            <person name="Ruiz-Argueso T."/>
        </authorList>
    </citation>
    <scope>NUCLEOTIDE SEQUENCE [LARGE SCALE GENOMIC DNA]</scope>
    <source>
        <strain evidence="2 3">PAC68</strain>
    </source>
</reference>
<dbReference type="RefSeq" id="WP_057834371.1">
    <property type="nucleotide sequence ID" value="NZ_LLXZ01000031.1"/>
</dbReference>
<dbReference type="OrthoDB" id="8240669at2"/>
<organism evidence="2 3">
    <name type="scientific">Bradyrhizobium jicamae</name>
    <dbReference type="NCBI Taxonomy" id="280332"/>
    <lineage>
        <taxon>Bacteria</taxon>
        <taxon>Pseudomonadati</taxon>
        <taxon>Pseudomonadota</taxon>
        <taxon>Alphaproteobacteria</taxon>
        <taxon>Hyphomicrobiales</taxon>
        <taxon>Nitrobacteraceae</taxon>
        <taxon>Bradyrhizobium</taxon>
    </lineage>
</organism>
<feature type="region of interest" description="Disordered" evidence="1">
    <location>
        <begin position="50"/>
        <end position="70"/>
    </location>
</feature>
<keyword evidence="3" id="KW-1185">Reference proteome</keyword>
<name>A0A0R3LY50_9BRAD</name>
<protein>
    <submittedName>
        <fullName evidence="2">Uncharacterized protein</fullName>
    </submittedName>
</protein>
<dbReference type="Proteomes" id="UP000050863">
    <property type="component" value="Unassembled WGS sequence"/>
</dbReference>
<evidence type="ECO:0000313" key="2">
    <source>
        <dbReference type="EMBL" id="KRR12841.1"/>
    </source>
</evidence>